<dbReference type="PANTHER" id="PTHR34236">
    <property type="entry name" value="DIMETHYL SULFOXIDE REDUCTASE TRANSCRIPTIONAL ACTIVATOR"/>
    <property type="match status" value="1"/>
</dbReference>
<feature type="domain" description="HVO-0513-like N-terminal" evidence="4">
    <location>
        <begin position="38"/>
        <end position="168"/>
    </location>
</feature>
<accession>M0P668</accession>
<evidence type="ECO:0000313" key="5">
    <source>
        <dbReference type="EMBL" id="EMA65004.1"/>
    </source>
</evidence>
<dbReference type="STRING" id="1230456.C468_07442"/>
<dbReference type="AlphaFoldDB" id="M0P668"/>
<dbReference type="EMBL" id="AOJH01000048">
    <property type="protein sequence ID" value="EMA65004.1"/>
    <property type="molecule type" value="Genomic_DNA"/>
</dbReference>
<proteinExistence type="predicted"/>
<organism evidence="5 6">
    <name type="scientific">Halorubrum kocurii JCM 14978</name>
    <dbReference type="NCBI Taxonomy" id="1230456"/>
    <lineage>
        <taxon>Archaea</taxon>
        <taxon>Methanobacteriati</taxon>
        <taxon>Methanobacteriota</taxon>
        <taxon>Stenosarchaea group</taxon>
        <taxon>Halobacteria</taxon>
        <taxon>Halobacteriales</taxon>
        <taxon>Haloferacaceae</taxon>
        <taxon>Halorubrum</taxon>
    </lineage>
</organism>
<evidence type="ECO:0000259" key="3">
    <source>
        <dbReference type="Pfam" id="PF04967"/>
    </source>
</evidence>
<dbReference type="PATRIC" id="fig|1230456.3.peg.1463"/>
<dbReference type="Pfam" id="PF24278">
    <property type="entry name" value="HVO_0513_N"/>
    <property type="match status" value="1"/>
</dbReference>
<reference evidence="5 6" key="1">
    <citation type="journal article" date="2014" name="PLoS Genet.">
        <title>Phylogenetically driven sequencing of extremely halophilic archaea reveals strategies for static and dynamic osmo-response.</title>
        <authorList>
            <person name="Becker E.A."/>
            <person name="Seitzer P.M."/>
            <person name="Tritt A."/>
            <person name="Larsen D."/>
            <person name="Krusor M."/>
            <person name="Yao A.I."/>
            <person name="Wu D."/>
            <person name="Madern D."/>
            <person name="Eisen J.A."/>
            <person name="Darling A.E."/>
            <person name="Facciotti M.T."/>
        </authorList>
    </citation>
    <scope>NUCLEOTIDE SEQUENCE [LARGE SCALE GENOMIC DNA]</scope>
    <source>
        <strain evidence="5 6">JCM 14978</strain>
    </source>
</reference>
<protein>
    <submittedName>
        <fullName evidence="5">Bacterio-opsin activator HTH domain protein</fullName>
    </submittedName>
</protein>
<evidence type="ECO:0000313" key="6">
    <source>
        <dbReference type="Proteomes" id="UP000011546"/>
    </source>
</evidence>
<gene>
    <name evidence="5" type="ORF">C468_07442</name>
</gene>
<dbReference type="InterPro" id="IPR056493">
    <property type="entry name" value="HVO_0513_N"/>
</dbReference>
<keyword evidence="6" id="KW-1185">Reference proteome</keyword>
<dbReference type="Proteomes" id="UP000011546">
    <property type="component" value="Unassembled WGS sequence"/>
</dbReference>
<dbReference type="PANTHER" id="PTHR34236:SF1">
    <property type="entry name" value="DIMETHYL SULFOXIDE REDUCTASE TRANSCRIPTIONAL ACTIVATOR"/>
    <property type="match status" value="1"/>
</dbReference>
<feature type="domain" description="HTH bat-type" evidence="3">
    <location>
        <begin position="178"/>
        <end position="229"/>
    </location>
</feature>
<evidence type="ECO:0000256" key="1">
    <source>
        <dbReference type="ARBA" id="ARBA00023015"/>
    </source>
</evidence>
<dbReference type="Pfam" id="PF04967">
    <property type="entry name" value="HTH_10"/>
    <property type="match status" value="1"/>
</dbReference>
<evidence type="ECO:0000256" key="2">
    <source>
        <dbReference type="ARBA" id="ARBA00023163"/>
    </source>
</evidence>
<sequence>MTGAGDRNADLQTDAANPPVEGMKRVQFSAAYPERLVHPLHRRVIEPGPVARAELLTWSPTADATTLLWCDADPAATRSVVRAVDSLVDSELVEDGAGTYAFLRQDGYEFAPAVLDAIAAAGVVFLPPVVFSASGDVRFEAVGEAAALGAFHEALGDLADVTIERAQEFERTASPSRLTDRQRAALEAAVEAGYYEVPRDGTTADVAAALDCSTSTAGELVRKAEAAVIQEFVAAGSGD</sequence>
<keyword evidence="2" id="KW-0804">Transcription</keyword>
<name>M0P668_9EURY</name>
<comment type="caution">
    <text evidence="5">The sequence shown here is derived from an EMBL/GenBank/DDBJ whole genome shotgun (WGS) entry which is preliminary data.</text>
</comment>
<keyword evidence="1" id="KW-0805">Transcription regulation</keyword>
<dbReference type="InterPro" id="IPR007050">
    <property type="entry name" value="HTH_bacterioopsin"/>
</dbReference>
<evidence type="ECO:0000259" key="4">
    <source>
        <dbReference type="Pfam" id="PF24278"/>
    </source>
</evidence>